<reference evidence="11 12" key="2">
    <citation type="journal article" date="2024" name="Environ. Microbiol.">
        <title>Novel evolutionary insights on the interactions of the Holosporales (Alphaproteobacteria) with eukaryotic hosts from comparative genomics.</title>
        <authorList>
            <person name="Giovannini M."/>
            <person name="Petroni G."/>
            <person name="Castelli M."/>
        </authorList>
    </citation>
    <scope>NUCLEOTIDE SEQUENCE [LARGE SCALE GENOMIC DNA]</scope>
    <source>
        <strain evidence="11 12">US_Bl 15I1</strain>
    </source>
</reference>
<evidence type="ECO:0000313" key="8">
    <source>
        <dbReference type="EMBL" id="WVX67172.1"/>
    </source>
</evidence>
<dbReference type="InterPro" id="IPR047797">
    <property type="entry name" value="ISNCY_transpos"/>
</dbReference>
<dbReference type="EMBL" id="CP133270">
    <property type="protein sequence ID" value="WVX67699.1"/>
    <property type="molecule type" value="Genomic_DNA"/>
</dbReference>
<keyword evidence="12" id="KW-1185">Reference proteome</keyword>
<evidence type="ECO:0000313" key="5">
    <source>
        <dbReference type="EMBL" id="WVX66817.1"/>
    </source>
</evidence>
<dbReference type="Proteomes" id="UP001330434">
    <property type="component" value="Chromosome"/>
</dbReference>
<dbReference type="EMBL" id="CP133270">
    <property type="protein sequence ID" value="WVX67266.1"/>
    <property type="molecule type" value="Genomic_DNA"/>
</dbReference>
<protein>
    <submittedName>
        <fullName evidence="11">ISNCY family transposase</fullName>
    </submittedName>
</protein>
<evidence type="ECO:0000313" key="2">
    <source>
        <dbReference type="EMBL" id="WVX66632.1"/>
    </source>
</evidence>
<dbReference type="EMBL" id="CP133270">
    <property type="protein sequence ID" value="WVX66956.1"/>
    <property type="molecule type" value="Genomic_DNA"/>
</dbReference>
<dbReference type="NCBIfam" id="NF033594">
    <property type="entry name" value="transpos_ISNCY_2"/>
    <property type="match status" value="1"/>
</dbReference>
<dbReference type="EMBL" id="CP133272">
    <property type="protein sequence ID" value="WVX67809.1"/>
    <property type="molecule type" value="Genomic_DNA"/>
</dbReference>
<gene>
    <name evidence="2" type="ORF">Bealeia1_00812</name>
    <name evidence="3" type="ORF">Bealeia1_00888</name>
    <name evidence="4" type="ORF">Bealeia1_00896</name>
    <name evidence="5" type="ORF">Bealeia1_01004</name>
    <name evidence="6" type="ORF">Bealeia1_01151</name>
    <name evidence="7" type="ORF">Bealeia1_01369</name>
    <name evidence="8" type="ORF">Bealeia1_01370</name>
    <name evidence="9" type="ORF">Bealeia1_01465</name>
    <name evidence="10" type="ORF">Bealeia1_01915</name>
    <name evidence="11" type="ORF">Bealeia1_02028</name>
</gene>
<keyword evidence="11" id="KW-0614">Plasmid</keyword>
<evidence type="ECO:0000313" key="12">
    <source>
        <dbReference type="Proteomes" id="UP001330434"/>
    </source>
</evidence>
<dbReference type="SUPFAM" id="SSF46689">
    <property type="entry name" value="Homeodomain-like"/>
    <property type="match status" value="1"/>
</dbReference>
<reference evidence="11" key="1">
    <citation type="submission" date="2023-08" db="EMBL/GenBank/DDBJ databases">
        <authorList>
            <person name="Giovannini M.G."/>
            <person name="Castelli M.C."/>
            <person name="Petroni G.P."/>
        </authorList>
    </citation>
    <scope>NUCLEOTIDE SEQUENCE</scope>
    <source>
        <strain evidence="11">US_Bl 15I1</strain>
        <plasmid evidence="11">pBealeia2</plasmid>
    </source>
</reference>
<dbReference type="InterPro" id="IPR001584">
    <property type="entry name" value="Integrase_cat-core"/>
</dbReference>
<proteinExistence type="predicted"/>
<feature type="domain" description="Integrase catalytic" evidence="1">
    <location>
        <begin position="123"/>
        <end position="313"/>
    </location>
</feature>
<dbReference type="InterPro" id="IPR036397">
    <property type="entry name" value="RNaseH_sf"/>
</dbReference>
<evidence type="ECO:0000259" key="1">
    <source>
        <dbReference type="PROSITE" id="PS50994"/>
    </source>
</evidence>
<evidence type="ECO:0000313" key="10">
    <source>
        <dbReference type="EMBL" id="WVX67699.1"/>
    </source>
</evidence>
<evidence type="ECO:0000313" key="3">
    <source>
        <dbReference type="EMBL" id="WVX66704.1"/>
    </source>
</evidence>
<evidence type="ECO:0000313" key="4">
    <source>
        <dbReference type="EMBL" id="WVX66712.1"/>
    </source>
</evidence>
<dbReference type="EMBL" id="CP133270">
    <property type="protein sequence ID" value="WVX67171.1"/>
    <property type="molecule type" value="Genomic_DNA"/>
</dbReference>
<dbReference type="PANTHER" id="PTHR35004:SF7">
    <property type="entry name" value="INTEGRASE PROTEIN"/>
    <property type="match status" value="1"/>
</dbReference>
<accession>A0ABZ2C5P1</accession>
<dbReference type="PANTHER" id="PTHR35004">
    <property type="entry name" value="TRANSPOSASE RV3428C-RELATED"/>
    <property type="match status" value="1"/>
</dbReference>
<dbReference type="EMBL" id="CP133270">
    <property type="protein sequence ID" value="WVX66712.1"/>
    <property type="molecule type" value="Genomic_DNA"/>
</dbReference>
<evidence type="ECO:0000313" key="9">
    <source>
        <dbReference type="EMBL" id="WVX67266.1"/>
    </source>
</evidence>
<dbReference type="EMBL" id="CP133270">
    <property type="protein sequence ID" value="WVX67172.1"/>
    <property type="molecule type" value="Genomic_DNA"/>
</dbReference>
<dbReference type="EMBL" id="CP133270">
    <property type="protein sequence ID" value="WVX66632.1"/>
    <property type="molecule type" value="Genomic_DNA"/>
</dbReference>
<organism evidence="11 12">
    <name type="scientific">Candidatus Bealeia paramacronuclearis</name>
    <dbReference type="NCBI Taxonomy" id="1921001"/>
    <lineage>
        <taxon>Bacteria</taxon>
        <taxon>Pseudomonadati</taxon>
        <taxon>Pseudomonadota</taxon>
        <taxon>Alphaproteobacteria</taxon>
        <taxon>Holosporales</taxon>
        <taxon>Holosporaceae</taxon>
        <taxon>Candidatus Bealeia</taxon>
    </lineage>
</organism>
<dbReference type="RefSeq" id="WP_331255482.1">
    <property type="nucleotide sequence ID" value="NZ_CP133270.1"/>
</dbReference>
<dbReference type="InterPro" id="IPR012337">
    <property type="entry name" value="RNaseH-like_sf"/>
</dbReference>
<dbReference type="EMBL" id="CP133270">
    <property type="protein sequence ID" value="WVX66704.1"/>
    <property type="molecule type" value="Genomic_DNA"/>
</dbReference>
<dbReference type="Gene3D" id="3.30.420.10">
    <property type="entry name" value="Ribonuclease H-like superfamily/Ribonuclease H"/>
    <property type="match status" value="1"/>
</dbReference>
<evidence type="ECO:0000313" key="11">
    <source>
        <dbReference type="EMBL" id="WVX67809.1"/>
    </source>
</evidence>
<sequence>METLYSEAEMEKLKILDDIKRGLLRQGEGAAELGLSARQVRRLQARISVEGPSGIKRRAISGSNRAHSEGFKARVLEAVRNRYADFGPTLASEKLLENEGLKINKETLRQWMIADALWSGKIRKSSPLHQSRQRRSCFGELVQIDGSHHDWFEGRRAKCCLLVFVDDATSRIVSMRFEESETTAGYFRAMESHLEQHGLPLAYYSDRHSIFKTTRTTDGYYQATELHRAMKDLGIELICAYSPQAKGRVERANQTLQDRLIKEMRLRGICDIATANAYLPAFIEKYNQKFAVDAANPKDLHRDVPIDAQRLRRILSHHVTRKLSKNLEFSLEGQAYQVQVPGKGYRYQNKKVTIYQHYTGAIEVMLGEEVLSVMALDRVTRGPILADRKDLDHVFDQEIFPKINPDFLLPTGSTAPSLSCA</sequence>
<dbReference type="Proteomes" id="UP001330434">
    <property type="component" value="Plasmid pBealeia2"/>
</dbReference>
<evidence type="ECO:0000313" key="7">
    <source>
        <dbReference type="EMBL" id="WVX67171.1"/>
    </source>
</evidence>
<evidence type="ECO:0000313" key="6">
    <source>
        <dbReference type="EMBL" id="WVX66956.1"/>
    </source>
</evidence>
<dbReference type="InterPro" id="IPR009057">
    <property type="entry name" value="Homeodomain-like_sf"/>
</dbReference>
<dbReference type="EMBL" id="CP133270">
    <property type="protein sequence ID" value="WVX66817.1"/>
    <property type="molecule type" value="Genomic_DNA"/>
</dbReference>
<geneLocation type="plasmid" evidence="11 12">
    <name>pBealeia2</name>
</geneLocation>
<dbReference type="SUPFAM" id="SSF53098">
    <property type="entry name" value="Ribonuclease H-like"/>
    <property type="match status" value="1"/>
</dbReference>
<name>A0ABZ2C5P1_9PROT</name>
<dbReference type="PROSITE" id="PS50994">
    <property type="entry name" value="INTEGRASE"/>
    <property type="match status" value="1"/>
</dbReference>